<accession>A0ABT4L888</accession>
<gene>
    <name evidence="1" type="ORF">O0955_08945</name>
</gene>
<evidence type="ECO:0000313" key="2">
    <source>
        <dbReference type="Proteomes" id="UP001144347"/>
    </source>
</evidence>
<protein>
    <submittedName>
        <fullName evidence="1">Uncharacterized protein</fullName>
    </submittedName>
</protein>
<reference evidence="1" key="1">
    <citation type="submission" date="2022-12" db="EMBL/GenBank/DDBJ databases">
        <title>Genome sequence of HCMS5-2.</title>
        <authorList>
            <person name="Woo H."/>
        </authorList>
    </citation>
    <scope>NUCLEOTIDE SEQUENCE</scope>
    <source>
        <strain evidence="1">HCMS5-2</strain>
    </source>
</reference>
<name>A0ABT4L888_9SPHI</name>
<proteinExistence type="predicted"/>
<dbReference type="RefSeq" id="WP_269427197.1">
    <property type="nucleotide sequence ID" value="NZ_JAPWGM010000002.1"/>
</dbReference>
<sequence>MKINIIILFLMISSLAGYAQNVIKLAEGDFYKLSSTALGKAIVFTKRNVQLRKVGTFKVTTKDREIQFSLNKNFYVDGVYSSIDKNKNYSNEKYINGSLISSVYGYADTKITKKIEVKKDKNNYLITETEIYQRGLENDSTIKKYINEKPLLKEKYSNGKLMIQNNREKGTIVIYDRYGNLQEKHYDNIEEKYDSDGKIYFKKVYLKDKVEEYQSGKLSKVLEFREDKNQNAEIVIISTYDVNGNKTSVKETIPWAEPAPDYLIFDLEKDELASYKTIAVLK</sequence>
<dbReference type="EMBL" id="JAPWGM010000002">
    <property type="protein sequence ID" value="MCZ4244132.1"/>
    <property type="molecule type" value="Genomic_DNA"/>
</dbReference>
<dbReference type="Proteomes" id="UP001144347">
    <property type="component" value="Unassembled WGS sequence"/>
</dbReference>
<comment type="caution">
    <text evidence="1">The sequence shown here is derived from an EMBL/GenBank/DDBJ whole genome shotgun (WGS) entry which is preliminary data.</text>
</comment>
<evidence type="ECO:0000313" key="1">
    <source>
        <dbReference type="EMBL" id="MCZ4244132.1"/>
    </source>
</evidence>
<keyword evidence="2" id="KW-1185">Reference proteome</keyword>
<organism evidence="1 2">
    <name type="scientific">Pedobacter punctiformis</name>
    <dbReference type="NCBI Taxonomy" id="3004097"/>
    <lineage>
        <taxon>Bacteria</taxon>
        <taxon>Pseudomonadati</taxon>
        <taxon>Bacteroidota</taxon>
        <taxon>Sphingobacteriia</taxon>
        <taxon>Sphingobacteriales</taxon>
        <taxon>Sphingobacteriaceae</taxon>
        <taxon>Pedobacter</taxon>
    </lineage>
</organism>